<feature type="non-terminal residue" evidence="1">
    <location>
        <position position="1"/>
    </location>
</feature>
<protein>
    <submittedName>
        <fullName evidence="1">Hemagglutinin</fullName>
    </submittedName>
</protein>
<dbReference type="EMBL" id="JDSQ01000054">
    <property type="protein sequence ID" value="EWS76940.1"/>
    <property type="molecule type" value="Genomic_DNA"/>
</dbReference>
<dbReference type="eggNOG" id="COG3210">
    <property type="taxonomic scope" value="Bacteria"/>
</dbReference>
<comment type="caution">
    <text evidence="1">The sequence shown here is derived from an EMBL/GenBank/DDBJ whole genome shotgun (WGS) entry which is preliminary data.</text>
</comment>
<accession>Z9JEX4</accession>
<evidence type="ECO:0000313" key="2">
    <source>
        <dbReference type="Proteomes" id="UP000020406"/>
    </source>
</evidence>
<proteinExistence type="predicted"/>
<reference evidence="1 2" key="1">
    <citation type="journal article" date="2014" name="Genome Announc.">
        <title>Draft Genome Sequence of Xylella fastidiosa Pear Leaf Scorch Strain in Taiwan.</title>
        <authorList>
            <person name="Su C.C."/>
            <person name="Deng W.L."/>
            <person name="Jan F.J."/>
            <person name="Chang C.J."/>
            <person name="Huang H."/>
            <person name="Chen J."/>
        </authorList>
    </citation>
    <scope>NUCLEOTIDE SEQUENCE [LARGE SCALE GENOMIC DNA]</scope>
    <source>
        <strain evidence="1 2">PLS229</strain>
    </source>
</reference>
<sequence>DLTSKPLGSVLAQQQKKRFDEFKDFFGKRNSKDELVVAGIEVKITPRGSSGGSNRSGTTKVLDSQKLTDQNIRDYAQQLAGDVPLKQVSPGVYMAKLSDGTRVHLRSVSSSQKETAARWTIQVLDNPSLKGVVNQRSVELKFR</sequence>
<evidence type="ECO:0000313" key="1">
    <source>
        <dbReference type="EMBL" id="EWS76940.1"/>
    </source>
</evidence>
<dbReference type="Proteomes" id="UP000020406">
    <property type="component" value="Unassembled WGS sequence"/>
</dbReference>
<dbReference type="AlphaFoldDB" id="Z9JEX4"/>
<name>Z9JEX4_9GAMM</name>
<gene>
    <name evidence="1" type="ORF">AF72_13485</name>
</gene>
<organism evidence="1 2">
    <name type="scientific">Xylella taiwanensis</name>
    <dbReference type="NCBI Taxonomy" id="1444770"/>
    <lineage>
        <taxon>Bacteria</taxon>
        <taxon>Pseudomonadati</taxon>
        <taxon>Pseudomonadota</taxon>
        <taxon>Gammaproteobacteria</taxon>
        <taxon>Lysobacterales</taxon>
        <taxon>Lysobacteraceae</taxon>
        <taxon>Xylella</taxon>
    </lineage>
</organism>
<dbReference type="PATRIC" id="fig|1444770.3.peg.3171"/>